<keyword evidence="16" id="KW-1185">Reference proteome</keyword>
<dbReference type="CDD" id="cd00756">
    <property type="entry name" value="MoaE"/>
    <property type="match status" value="1"/>
</dbReference>
<dbReference type="InterPro" id="IPR036563">
    <property type="entry name" value="MoaE_sf"/>
</dbReference>
<comment type="function">
    <text evidence="6">Converts molybdopterin precursor Z into molybdopterin. This requires the incorporation of two sulfur atoms into precursor Z to generate a dithiolene group. The sulfur is provided by MoaD.</text>
</comment>
<evidence type="ECO:0000256" key="2">
    <source>
        <dbReference type="ARBA" id="ARBA00005426"/>
    </source>
</evidence>
<evidence type="ECO:0000313" key="16">
    <source>
        <dbReference type="Proteomes" id="UP000430079"/>
    </source>
</evidence>
<protein>
    <recommendedName>
        <fullName evidence="9">Molybdopterin synthase catalytic subunit 1</fullName>
        <ecNumber evidence="3">2.8.1.12</ecNumber>
    </recommendedName>
    <alternativeName>
        <fullName evidence="13">MPT synthase subunit 2 1</fullName>
    </alternativeName>
    <alternativeName>
        <fullName evidence="10">Molybdenum cofactor biosynthesis protein E 1</fullName>
    </alternativeName>
    <alternativeName>
        <fullName evidence="11">Molybdopterin-converting factor large subunit 1</fullName>
    </alternativeName>
    <alternativeName>
        <fullName evidence="12">Molybdopterin-converting factor subunit 2 1</fullName>
    </alternativeName>
</protein>
<evidence type="ECO:0000256" key="4">
    <source>
        <dbReference type="ARBA" id="ARBA00022679"/>
    </source>
</evidence>
<dbReference type="Gene3D" id="3.90.1170.40">
    <property type="entry name" value="Molybdopterin biosynthesis MoaE subunit"/>
    <property type="match status" value="1"/>
</dbReference>
<keyword evidence="5" id="KW-0501">Molybdenum cofactor biosynthesis</keyword>
<name>A0A640SU12_9ACTN</name>
<organism evidence="15 16">
    <name type="scientific">Streptomyces glebosus</name>
    <dbReference type="NCBI Taxonomy" id="249580"/>
    <lineage>
        <taxon>Bacteria</taxon>
        <taxon>Bacillati</taxon>
        <taxon>Actinomycetota</taxon>
        <taxon>Actinomycetes</taxon>
        <taxon>Kitasatosporales</taxon>
        <taxon>Streptomycetaceae</taxon>
        <taxon>Streptomyces</taxon>
    </lineage>
</organism>
<keyword evidence="4" id="KW-0808">Transferase</keyword>
<evidence type="ECO:0000256" key="9">
    <source>
        <dbReference type="ARBA" id="ARBA00072424"/>
    </source>
</evidence>
<sequence>MSGMPSPSSHGRDHPGERAAADPIRLLEIRDTPLSVDEVFAAVGDAAAGGTALFVGTVRSHDNGADVDGLGYSAHPTAEAEMRRIAEKVTADFPVRALAAVHRVGDLRIGDLAVVVAVSCPHRGEAFEACRKLIDDLKHEVPIWKHQMFSDGTEEWVGA</sequence>
<proteinExistence type="inferred from homology"/>
<evidence type="ECO:0000256" key="13">
    <source>
        <dbReference type="ARBA" id="ARBA00080739"/>
    </source>
</evidence>
<comment type="pathway">
    <text evidence="1">Cofactor biosynthesis; molybdopterin biosynthesis.</text>
</comment>
<reference evidence="15 16" key="1">
    <citation type="submission" date="2019-12" db="EMBL/GenBank/DDBJ databases">
        <title>Whole genome shotgun sequence of Streptomyces hygroscopicus subsp. glebosus NBRC 13786.</title>
        <authorList>
            <person name="Ichikawa N."/>
            <person name="Kimura A."/>
            <person name="Kitahashi Y."/>
            <person name="Komaki H."/>
            <person name="Tamura T."/>
        </authorList>
    </citation>
    <scope>NUCLEOTIDE SEQUENCE [LARGE SCALE GENOMIC DNA]</scope>
    <source>
        <strain evidence="15 16">NBRC 13786</strain>
    </source>
</reference>
<evidence type="ECO:0000256" key="6">
    <source>
        <dbReference type="ARBA" id="ARBA00025448"/>
    </source>
</evidence>
<comment type="catalytic activity">
    <reaction evidence="8">
        <text>2 [molybdopterin-synthase sulfur-carrier protein]-C-terminal-Gly-aminoethanethioate + cyclic pyranopterin phosphate + H2O = molybdopterin + 2 [molybdopterin-synthase sulfur-carrier protein]-C-terminal Gly-Gly + 2 H(+)</text>
        <dbReference type="Rhea" id="RHEA:26333"/>
        <dbReference type="Rhea" id="RHEA-COMP:12202"/>
        <dbReference type="Rhea" id="RHEA-COMP:19907"/>
        <dbReference type="ChEBI" id="CHEBI:15377"/>
        <dbReference type="ChEBI" id="CHEBI:15378"/>
        <dbReference type="ChEBI" id="CHEBI:58698"/>
        <dbReference type="ChEBI" id="CHEBI:59648"/>
        <dbReference type="ChEBI" id="CHEBI:90778"/>
        <dbReference type="ChEBI" id="CHEBI:232372"/>
        <dbReference type="EC" id="2.8.1.12"/>
    </reaction>
</comment>
<dbReference type="EC" id="2.8.1.12" evidence="3"/>
<evidence type="ECO:0000256" key="5">
    <source>
        <dbReference type="ARBA" id="ARBA00023150"/>
    </source>
</evidence>
<comment type="subunit">
    <text evidence="7">Heterotetramer of 2 MoaD subunits and 2 MoaE subunits. Also stable as homodimer. The enzyme changes between these two forms during catalysis.</text>
</comment>
<evidence type="ECO:0000256" key="11">
    <source>
        <dbReference type="ARBA" id="ARBA00078352"/>
    </source>
</evidence>
<dbReference type="RefSeq" id="WP_190142226.1">
    <property type="nucleotide sequence ID" value="NZ_BLIO01000001.1"/>
</dbReference>
<dbReference type="PANTHER" id="PTHR23404">
    <property type="entry name" value="MOLYBDOPTERIN SYNTHASE RELATED"/>
    <property type="match status" value="1"/>
</dbReference>
<dbReference type="GO" id="GO:0030366">
    <property type="term" value="F:molybdopterin synthase activity"/>
    <property type="evidence" value="ECO:0007669"/>
    <property type="project" value="UniProtKB-EC"/>
</dbReference>
<dbReference type="InterPro" id="IPR003448">
    <property type="entry name" value="Mopterin_biosynth_MoaE"/>
</dbReference>
<dbReference type="GO" id="GO:0006777">
    <property type="term" value="P:Mo-molybdopterin cofactor biosynthetic process"/>
    <property type="evidence" value="ECO:0007669"/>
    <property type="project" value="UniProtKB-KW"/>
</dbReference>
<evidence type="ECO:0000256" key="7">
    <source>
        <dbReference type="ARBA" id="ARBA00026066"/>
    </source>
</evidence>
<dbReference type="SUPFAM" id="SSF54690">
    <property type="entry name" value="Molybdopterin synthase subunit MoaE"/>
    <property type="match status" value="1"/>
</dbReference>
<dbReference type="AlphaFoldDB" id="A0A640SU12"/>
<feature type="compositionally biased region" description="Basic and acidic residues" evidence="14">
    <location>
        <begin position="10"/>
        <end position="23"/>
    </location>
</feature>
<dbReference type="EMBL" id="BLIO01000001">
    <property type="protein sequence ID" value="GFE14490.1"/>
    <property type="molecule type" value="Genomic_DNA"/>
</dbReference>
<dbReference type="FunFam" id="3.90.1170.40:FF:000004">
    <property type="entry name" value="Molybdopterin biosynthesis protein MoeE"/>
    <property type="match status" value="1"/>
</dbReference>
<accession>A0A640SU12</accession>
<evidence type="ECO:0000256" key="14">
    <source>
        <dbReference type="SAM" id="MobiDB-lite"/>
    </source>
</evidence>
<evidence type="ECO:0000256" key="3">
    <source>
        <dbReference type="ARBA" id="ARBA00011950"/>
    </source>
</evidence>
<evidence type="ECO:0000256" key="10">
    <source>
        <dbReference type="ARBA" id="ARBA00076955"/>
    </source>
</evidence>
<evidence type="ECO:0000256" key="8">
    <source>
        <dbReference type="ARBA" id="ARBA00049878"/>
    </source>
</evidence>
<dbReference type="Pfam" id="PF02391">
    <property type="entry name" value="MoaE"/>
    <property type="match status" value="1"/>
</dbReference>
<feature type="region of interest" description="Disordered" evidence="14">
    <location>
        <begin position="1"/>
        <end position="23"/>
    </location>
</feature>
<evidence type="ECO:0000313" key="15">
    <source>
        <dbReference type="EMBL" id="GFE14490.1"/>
    </source>
</evidence>
<evidence type="ECO:0000256" key="1">
    <source>
        <dbReference type="ARBA" id="ARBA00005046"/>
    </source>
</evidence>
<dbReference type="Proteomes" id="UP000430079">
    <property type="component" value="Unassembled WGS sequence"/>
</dbReference>
<gene>
    <name evidence="15" type="ORF">Sgleb_25370</name>
</gene>
<evidence type="ECO:0000256" key="12">
    <source>
        <dbReference type="ARBA" id="ARBA00080680"/>
    </source>
</evidence>
<comment type="caution">
    <text evidence="15">The sequence shown here is derived from an EMBL/GenBank/DDBJ whole genome shotgun (WGS) entry which is preliminary data.</text>
</comment>
<comment type="similarity">
    <text evidence="2">Belongs to the MoaE family.</text>
</comment>